<dbReference type="eggNOG" id="COG1906">
    <property type="taxonomic scope" value="Bacteria"/>
</dbReference>
<feature type="transmembrane region" description="Helical" evidence="1">
    <location>
        <begin position="273"/>
        <end position="294"/>
    </location>
</feature>
<proteinExistence type="predicted"/>
<dbReference type="AlphaFoldDB" id="A0A0B0IE03"/>
<dbReference type="RefSeq" id="WP_034634052.1">
    <property type="nucleotide sequence ID" value="NZ_JRJU01000066.1"/>
</dbReference>
<dbReference type="Proteomes" id="UP000030832">
    <property type="component" value="Unassembled WGS sequence"/>
</dbReference>
<sequence length="475" mass="50077">MELTIAHWLYLAGTCLIIVTMLFRQNVVVPAILMSFVIGWVYNGSFLSGVQAIFNASLTAAGELFHIFLIIAIMTALLQSLKSIGADEQMVIPFQKVMKNGHLSFWILVFVTYSVSLFFWPAPAVPLIGALLIPVAIKAGLPPIGAALAISLAGHGMALSSDFVLQVAPGLTASTSGMEAAVVADKAFILSIITGIIALTIAYFMIRKSIVLPAKKNVIAWEKSDENEVSLQSEEIEVRKGAYSKVFAFLVPSSFLAIVVYVVLATFSDTIPAIADGAGAAIIGGIATLMLIAISLFRNYRKSLKEVSDHLVKGFVFAFKVMGLVIPIAGFFFMGSGEFSASILGISDSDQAPAFLFDLVEASQHAIPDNAFITGFGILLLGMVSGLDGSGFSGLPLIGSLSDAFATSVGIEPATLAAIGQMGAIWVGGGTLVAWSPIIAIAGFAKISVLDLVRKSFIPVIIALTLSTIFGLLFL</sequence>
<comment type="caution">
    <text evidence="2">The sequence shown here is derived from an EMBL/GenBank/DDBJ whole genome shotgun (WGS) entry which is preliminary data.</text>
</comment>
<feature type="transmembrane region" description="Helical" evidence="1">
    <location>
        <begin position="246"/>
        <end position="267"/>
    </location>
</feature>
<keyword evidence="1" id="KW-0472">Membrane</keyword>
<feature type="transmembrane region" description="Helical" evidence="1">
    <location>
        <begin position="457"/>
        <end position="474"/>
    </location>
</feature>
<feature type="transmembrane region" description="Helical" evidence="1">
    <location>
        <begin position="102"/>
        <end position="121"/>
    </location>
</feature>
<feature type="transmembrane region" description="Helical" evidence="1">
    <location>
        <begin position="188"/>
        <end position="206"/>
    </location>
</feature>
<evidence type="ECO:0000256" key="1">
    <source>
        <dbReference type="SAM" id="Phobius"/>
    </source>
</evidence>
<protein>
    <submittedName>
        <fullName evidence="2">Membrane protein</fullName>
    </submittedName>
</protein>
<feature type="transmembrane region" description="Helical" evidence="1">
    <location>
        <begin position="60"/>
        <end position="81"/>
    </location>
</feature>
<feature type="transmembrane region" description="Helical" evidence="1">
    <location>
        <begin position="31"/>
        <end position="54"/>
    </location>
</feature>
<dbReference type="STRING" id="333138.LQ50_24975"/>
<feature type="transmembrane region" description="Helical" evidence="1">
    <location>
        <begin position="315"/>
        <end position="334"/>
    </location>
</feature>
<feature type="transmembrane region" description="Helical" evidence="1">
    <location>
        <begin position="423"/>
        <end position="445"/>
    </location>
</feature>
<keyword evidence="1" id="KW-0812">Transmembrane</keyword>
<name>A0A0B0IE03_9BACI</name>
<keyword evidence="1" id="KW-1133">Transmembrane helix</keyword>
<dbReference type="EMBL" id="JRJU01000066">
    <property type="protein sequence ID" value="KHF37856.1"/>
    <property type="molecule type" value="Genomic_DNA"/>
</dbReference>
<feature type="transmembrane region" description="Helical" evidence="1">
    <location>
        <begin position="6"/>
        <end position="24"/>
    </location>
</feature>
<dbReference type="OrthoDB" id="8641791at2"/>
<accession>A0A0B0IE03</accession>
<keyword evidence="3" id="KW-1185">Reference proteome</keyword>
<gene>
    <name evidence="2" type="ORF">LQ50_24975</name>
</gene>
<evidence type="ECO:0000313" key="3">
    <source>
        <dbReference type="Proteomes" id="UP000030832"/>
    </source>
</evidence>
<evidence type="ECO:0000313" key="2">
    <source>
        <dbReference type="EMBL" id="KHF37856.1"/>
    </source>
</evidence>
<reference evidence="2 3" key="1">
    <citation type="submission" date="2014-09" db="EMBL/GenBank/DDBJ databases">
        <title>Genome sequencing and annotation of Bacillus Okhensis strain Kh10-101T.</title>
        <authorList>
            <person name="Prakash J.S."/>
        </authorList>
    </citation>
    <scope>NUCLEOTIDE SEQUENCE [LARGE SCALE GENOMIC DNA]</scope>
    <source>
        <strain evidence="3">Kh10-101T</strain>
    </source>
</reference>
<organism evidence="2 3">
    <name type="scientific">Halalkalibacter okhensis</name>
    <dbReference type="NCBI Taxonomy" id="333138"/>
    <lineage>
        <taxon>Bacteria</taxon>
        <taxon>Bacillati</taxon>
        <taxon>Bacillota</taxon>
        <taxon>Bacilli</taxon>
        <taxon>Bacillales</taxon>
        <taxon>Bacillaceae</taxon>
        <taxon>Halalkalibacter</taxon>
    </lineage>
</organism>